<dbReference type="Gene3D" id="1.10.150.130">
    <property type="match status" value="1"/>
</dbReference>
<evidence type="ECO:0000256" key="1">
    <source>
        <dbReference type="ARBA" id="ARBA00008857"/>
    </source>
</evidence>
<evidence type="ECO:0000256" key="2">
    <source>
        <dbReference type="ARBA" id="ARBA00022908"/>
    </source>
</evidence>
<dbReference type="InterPro" id="IPR038488">
    <property type="entry name" value="Integrase_DNA-bd_sf"/>
</dbReference>
<dbReference type="InterPro" id="IPR010998">
    <property type="entry name" value="Integrase_recombinase_N"/>
</dbReference>
<evidence type="ECO:0000313" key="8">
    <source>
        <dbReference type="Proteomes" id="UP000028630"/>
    </source>
</evidence>
<dbReference type="GO" id="GO:0003677">
    <property type="term" value="F:DNA binding"/>
    <property type="evidence" value="ECO:0007669"/>
    <property type="project" value="UniProtKB-KW"/>
</dbReference>
<dbReference type="OrthoDB" id="9795573at2"/>
<dbReference type="PANTHER" id="PTHR30629">
    <property type="entry name" value="PROPHAGE INTEGRASE"/>
    <property type="match status" value="1"/>
</dbReference>
<dbReference type="AlphaFoldDB" id="A0A085A5J3"/>
<organism evidence="6 8">
    <name type="scientific">Trabulsiella guamensis ATCC 49490</name>
    <dbReference type="NCBI Taxonomy" id="1005994"/>
    <lineage>
        <taxon>Bacteria</taxon>
        <taxon>Pseudomonadati</taxon>
        <taxon>Pseudomonadota</taxon>
        <taxon>Gammaproteobacteria</taxon>
        <taxon>Enterobacterales</taxon>
        <taxon>Enterobacteriaceae</taxon>
        <taxon>Trabulsiella</taxon>
    </lineage>
</organism>
<reference evidence="6" key="1">
    <citation type="submission" date="2014-05" db="EMBL/GenBank/DDBJ databases">
        <title>ATOL: Assembling a taxonomically balanced genome-scale reconstruction of the evolutionary history of the Enterobacteriaceae.</title>
        <authorList>
            <person name="Plunkett G.III."/>
            <person name="Neeno-Eckwall E.C."/>
            <person name="Glasner J.D."/>
            <person name="Perna N.T."/>
        </authorList>
    </citation>
    <scope>NUCLEOTIDE SEQUENCE [LARGE SCALE GENOMIC DNA]</scope>
    <source>
        <strain evidence="6">ATCC 49490</strain>
    </source>
</reference>
<evidence type="ECO:0000313" key="6">
    <source>
        <dbReference type="EMBL" id="KFC05488.1"/>
    </source>
</evidence>
<proteinExistence type="inferred from homology"/>
<evidence type="ECO:0000256" key="3">
    <source>
        <dbReference type="ARBA" id="ARBA00023125"/>
    </source>
</evidence>
<dbReference type="Pfam" id="PF22022">
    <property type="entry name" value="Phage_int_M"/>
    <property type="match status" value="1"/>
</dbReference>
<comment type="caution">
    <text evidence="6">The sequence shown here is derived from an EMBL/GenBank/DDBJ whole genome shotgun (WGS) entry which is preliminary data.</text>
</comment>
<dbReference type="eggNOG" id="COG0582">
    <property type="taxonomic scope" value="Bacteria"/>
</dbReference>
<dbReference type="EMBL" id="JMTB01000090">
    <property type="protein sequence ID" value="KFC05488.1"/>
    <property type="molecule type" value="Genomic_DNA"/>
</dbReference>
<keyword evidence="3" id="KW-0238">DNA-binding</keyword>
<evidence type="ECO:0000259" key="4">
    <source>
        <dbReference type="Pfam" id="PF13356"/>
    </source>
</evidence>
<dbReference type="Gene3D" id="3.30.160.390">
    <property type="entry name" value="Integrase, DNA-binding domain"/>
    <property type="match status" value="1"/>
</dbReference>
<protein>
    <submittedName>
        <fullName evidence="6">Putative integrase</fullName>
    </submittedName>
</protein>
<evidence type="ECO:0000259" key="5">
    <source>
        <dbReference type="Pfam" id="PF22022"/>
    </source>
</evidence>
<reference evidence="8" key="2">
    <citation type="submission" date="2014-05" db="EMBL/GenBank/DDBJ databases">
        <title>ATOL: Assembling a taxonomically balanced genome-scale reconstruction of the evolutionary history of the Enterobacteriaceae.</title>
        <authorList>
            <person name="Plunkett G. III"/>
            <person name="Neeno-Eckwall E.C."/>
            <person name="Glasner J.D."/>
            <person name="Perna N.T."/>
        </authorList>
    </citation>
    <scope>NUCLEOTIDE SEQUENCE [LARGE SCALE GENOMIC DNA]</scope>
    <source>
        <strain evidence="8">ATCC 49490</strain>
    </source>
</reference>
<feature type="domain" description="Integrase DNA-binding" evidence="4">
    <location>
        <begin position="2"/>
        <end position="85"/>
    </location>
</feature>
<dbReference type="RefSeq" id="WP_038156347.1">
    <property type="nucleotide sequence ID" value="NZ_JMTB01000065.1"/>
</dbReference>
<dbReference type="InterPro" id="IPR025166">
    <property type="entry name" value="Integrase_DNA_bind_dom"/>
</dbReference>
<dbReference type="Proteomes" id="UP000028630">
    <property type="component" value="Unassembled WGS sequence"/>
</dbReference>
<comment type="similarity">
    <text evidence="1">Belongs to the 'phage' integrase family.</text>
</comment>
<keyword evidence="8" id="KW-1185">Reference proteome</keyword>
<name>A0A085A5J3_9ENTR</name>
<feature type="domain" description="Phage integrase central" evidence="5">
    <location>
        <begin position="97"/>
        <end position="149"/>
    </location>
</feature>
<dbReference type="EMBL" id="JMTB01000065">
    <property type="protein sequence ID" value="KFC07301.1"/>
    <property type="molecule type" value="Genomic_DNA"/>
</dbReference>
<dbReference type="GO" id="GO:0015074">
    <property type="term" value="P:DNA integration"/>
    <property type="evidence" value="ECO:0007669"/>
    <property type="project" value="UniProtKB-KW"/>
</dbReference>
<dbReference type="InterPro" id="IPR053876">
    <property type="entry name" value="Phage_int_M"/>
</dbReference>
<keyword evidence="2" id="KW-0229">DNA integration</keyword>
<feature type="non-terminal residue" evidence="6">
    <location>
        <position position="150"/>
    </location>
</feature>
<gene>
    <name evidence="7" type="ORF">GTGU_02079</name>
    <name evidence="6" type="ORF">GTGU_02875</name>
</gene>
<dbReference type="PANTHER" id="PTHR30629:SF9">
    <property type="entry name" value="PROTEIN INTB-RELATED"/>
    <property type="match status" value="1"/>
</dbReference>
<accession>A0A085A5J3</accession>
<evidence type="ECO:0000313" key="7">
    <source>
        <dbReference type="EMBL" id="KFC07301.1"/>
    </source>
</evidence>
<dbReference type="Pfam" id="PF13356">
    <property type="entry name" value="Arm-DNA-bind_3"/>
    <property type="match status" value="1"/>
</dbReference>
<sequence length="150" mass="16981">MLNDSKIRSAKSLDKAYKLTDSQGLYLLVSTSGSRLWYFRYRLDGKENRLALGAYPQISLAEARETRDAARKLLASGIPPSRLRKSSSASIDESRTFKHVATLWHTSCLKLWSKGHADKIITCLNRYVFPEIGGLDVTRIETRHLAQLIK</sequence>
<dbReference type="InterPro" id="IPR050808">
    <property type="entry name" value="Phage_Integrase"/>
</dbReference>